<name>A0A5C4U7E0_9CORY</name>
<dbReference type="PANTHER" id="PTHR30177">
    <property type="entry name" value="GLYCINE BETAINE/L-PROLINE TRANSPORT SYSTEM PERMEASE PROTEIN PROW"/>
    <property type="match status" value="1"/>
</dbReference>
<dbReference type="CDD" id="cd06261">
    <property type="entry name" value="TM_PBP2"/>
    <property type="match status" value="1"/>
</dbReference>
<dbReference type="InterPro" id="IPR051204">
    <property type="entry name" value="ABC_transp_perm/SBD"/>
</dbReference>
<keyword evidence="9" id="KW-1185">Reference proteome</keyword>
<sequence length="210" mass="21685">MTWLKNNLGLIAELTLTHLALVIPAILIAIVVSIPVGYVAARRPRIGGPLSTLLALTYTIPALPLLVVIPAIIGTPLRSPVTIVVALSIYGIALMVRTAADAFGAVDSNVRLSARATGMSRGQILRKVDLPLAVPVLISGARVVAVSTISLATIGALVGITSLGTLLTDGFSRAIIAEVLTGIVLTAVLAVAVDLVLILVGRALTPWERS</sequence>
<feature type="transmembrane region" description="Helical" evidence="6">
    <location>
        <begin position="130"/>
        <end position="163"/>
    </location>
</feature>
<feature type="domain" description="ABC transmembrane type-1" evidence="7">
    <location>
        <begin position="15"/>
        <end position="201"/>
    </location>
</feature>
<dbReference type="SUPFAM" id="SSF161098">
    <property type="entry name" value="MetI-like"/>
    <property type="match status" value="1"/>
</dbReference>
<dbReference type="PANTHER" id="PTHR30177:SF4">
    <property type="entry name" value="OSMOPROTECTANT IMPORT PERMEASE PROTEIN OSMW"/>
    <property type="match status" value="1"/>
</dbReference>
<feature type="transmembrane region" description="Helical" evidence="6">
    <location>
        <begin position="53"/>
        <end position="73"/>
    </location>
</feature>
<dbReference type="GO" id="GO:0055085">
    <property type="term" value="P:transmembrane transport"/>
    <property type="evidence" value="ECO:0007669"/>
    <property type="project" value="InterPro"/>
</dbReference>
<evidence type="ECO:0000256" key="6">
    <source>
        <dbReference type="RuleBase" id="RU363032"/>
    </source>
</evidence>
<feature type="transmembrane region" description="Helical" evidence="6">
    <location>
        <begin position="79"/>
        <end position="96"/>
    </location>
</feature>
<dbReference type="Gene3D" id="1.10.3720.10">
    <property type="entry name" value="MetI-like"/>
    <property type="match status" value="1"/>
</dbReference>
<dbReference type="EMBL" id="VDHJ01000001">
    <property type="protein sequence ID" value="TNM00488.1"/>
    <property type="molecule type" value="Genomic_DNA"/>
</dbReference>
<keyword evidence="5 6" id="KW-0472">Membrane</keyword>
<dbReference type="GO" id="GO:0031460">
    <property type="term" value="P:glycine betaine transport"/>
    <property type="evidence" value="ECO:0007669"/>
    <property type="project" value="TreeGrafter"/>
</dbReference>
<dbReference type="Proteomes" id="UP000312032">
    <property type="component" value="Unassembled WGS sequence"/>
</dbReference>
<evidence type="ECO:0000259" key="7">
    <source>
        <dbReference type="PROSITE" id="PS50928"/>
    </source>
</evidence>
<keyword evidence="3 6" id="KW-0812">Transmembrane</keyword>
<accession>A0A5C4U7E0</accession>
<gene>
    <name evidence="8" type="ORF">FHE74_00635</name>
</gene>
<evidence type="ECO:0000313" key="9">
    <source>
        <dbReference type="Proteomes" id="UP000312032"/>
    </source>
</evidence>
<comment type="similarity">
    <text evidence="6">Belongs to the binding-protein-dependent transport system permease family.</text>
</comment>
<evidence type="ECO:0000256" key="4">
    <source>
        <dbReference type="ARBA" id="ARBA00022989"/>
    </source>
</evidence>
<reference evidence="8 9" key="1">
    <citation type="submission" date="2019-06" db="EMBL/GenBank/DDBJ databases">
        <authorList>
            <person name="Li J."/>
        </authorList>
    </citation>
    <scope>NUCLEOTIDE SEQUENCE [LARGE SCALE GENOMIC DNA]</scope>
    <source>
        <strain evidence="8 9">LMG 28165</strain>
    </source>
</reference>
<dbReference type="PROSITE" id="PS50928">
    <property type="entry name" value="ABC_TM1"/>
    <property type="match status" value="1"/>
</dbReference>
<dbReference type="Pfam" id="PF00528">
    <property type="entry name" value="BPD_transp_1"/>
    <property type="match status" value="1"/>
</dbReference>
<evidence type="ECO:0000256" key="5">
    <source>
        <dbReference type="ARBA" id="ARBA00023136"/>
    </source>
</evidence>
<feature type="transmembrane region" description="Helical" evidence="6">
    <location>
        <begin position="175"/>
        <end position="200"/>
    </location>
</feature>
<dbReference type="AlphaFoldDB" id="A0A5C4U7E0"/>
<evidence type="ECO:0000256" key="2">
    <source>
        <dbReference type="ARBA" id="ARBA00022448"/>
    </source>
</evidence>
<dbReference type="InterPro" id="IPR035906">
    <property type="entry name" value="MetI-like_sf"/>
</dbReference>
<dbReference type="RefSeq" id="WP_139464486.1">
    <property type="nucleotide sequence ID" value="NZ_VDHJ01000001.1"/>
</dbReference>
<evidence type="ECO:0000256" key="1">
    <source>
        <dbReference type="ARBA" id="ARBA00004141"/>
    </source>
</evidence>
<feature type="transmembrane region" description="Helical" evidence="6">
    <location>
        <begin position="20"/>
        <end position="41"/>
    </location>
</feature>
<dbReference type="OrthoDB" id="3233284at2"/>
<comment type="subcellular location">
    <subcellularLocation>
        <location evidence="6">Cell membrane</location>
        <topology evidence="6">Multi-pass membrane protein</topology>
    </subcellularLocation>
    <subcellularLocation>
        <location evidence="1">Membrane</location>
        <topology evidence="1">Multi-pass membrane protein</topology>
    </subcellularLocation>
</comment>
<evidence type="ECO:0000313" key="8">
    <source>
        <dbReference type="EMBL" id="TNM00488.1"/>
    </source>
</evidence>
<organism evidence="8 9">
    <name type="scientific">Corynebacterium tapiri</name>
    <dbReference type="NCBI Taxonomy" id="1448266"/>
    <lineage>
        <taxon>Bacteria</taxon>
        <taxon>Bacillati</taxon>
        <taxon>Actinomycetota</taxon>
        <taxon>Actinomycetes</taxon>
        <taxon>Mycobacteriales</taxon>
        <taxon>Corynebacteriaceae</taxon>
        <taxon>Corynebacterium</taxon>
    </lineage>
</organism>
<keyword evidence="4 6" id="KW-1133">Transmembrane helix</keyword>
<dbReference type="InterPro" id="IPR000515">
    <property type="entry name" value="MetI-like"/>
</dbReference>
<protein>
    <submittedName>
        <fullName evidence="8">ABC transporter permease subunit</fullName>
    </submittedName>
</protein>
<keyword evidence="2 6" id="KW-0813">Transport</keyword>
<dbReference type="GO" id="GO:0005886">
    <property type="term" value="C:plasma membrane"/>
    <property type="evidence" value="ECO:0007669"/>
    <property type="project" value="UniProtKB-SubCell"/>
</dbReference>
<proteinExistence type="inferred from homology"/>
<comment type="caution">
    <text evidence="8">The sequence shown here is derived from an EMBL/GenBank/DDBJ whole genome shotgun (WGS) entry which is preliminary data.</text>
</comment>
<evidence type="ECO:0000256" key="3">
    <source>
        <dbReference type="ARBA" id="ARBA00022692"/>
    </source>
</evidence>